<proteinExistence type="predicted"/>
<dbReference type="EMBL" id="JAJEQM010000013">
    <property type="protein sequence ID" value="MCC2211039.1"/>
    <property type="molecule type" value="Genomic_DNA"/>
</dbReference>
<evidence type="ECO:0000313" key="3">
    <source>
        <dbReference type="Proteomes" id="UP001198242"/>
    </source>
</evidence>
<evidence type="ECO:0000313" key="2">
    <source>
        <dbReference type="EMBL" id="MCC2211039.1"/>
    </source>
</evidence>
<reference evidence="2 3" key="1">
    <citation type="submission" date="2021-10" db="EMBL/GenBank/DDBJ databases">
        <title>Anaerobic single-cell dispensing facilitates the cultivation of human gut bacteria.</title>
        <authorList>
            <person name="Afrizal A."/>
        </authorList>
    </citation>
    <scope>NUCLEOTIDE SEQUENCE [LARGE SCALE GENOMIC DNA]</scope>
    <source>
        <strain evidence="2 3">CLA-AA-H232</strain>
    </source>
</reference>
<dbReference type="Gene3D" id="3.30.9.80">
    <property type="match status" value="1"/>
</dbReference>
<gene>
    <name evidence="2" type="ORF">LKE05_09590</name>
</gene>
<name>A0AAE3DZZ9_9FIRM</name>
<dbReference type="Gene3D" id="3.50.50.60">
    <property type="entry name" value="FAD/NAD(P)-binding domain"/>
    <property type="match status" value="2"/>
</dbReference>
<dbReference type="InterPro" id="IPR010354">
    <property type="entry name" value="Oleate_hydratase"/>
</dbReference>
<dbReference type="RefSeq" id="WP_147513748.1">
    <property type="nucleotide sequence ID" value="NZ_JAJEQM010000013.1"/>
</dbReference>
<dbReference type="GO" id="GO:0071949">
    <property type="term" value="F:FAD binding"/>
    <property type="evidence" value="ECO:0007669"/>
    <property type="project" value="InterPro"/>
</dbReference>
<feature type="transmembrane region" description="Helical" evidence="1">
    <location>
        <begin position="49"/>
        <end position="66"/>
    </location>
</feature>
<dbReference type="GO" id="GO:0006631">
    <property type="term" value="P:fatty acid metabolic process"/>
    <property type="evidence" value="ECO:0007669"/>
    <property type="project" value="InterPro"/>
</dbReference>
<accession>A0AAE3DZZ9</accession>
<dbReference type="SUPFAM" id="SSF51905">
    <property type="entry name" value="FAD/NAD(P)-binding domain"/>
    <property type="match status" value="1"/>
</dbReference>
<sequence length="546" mass="61256">MKKSDLTKLIAIGAAVTAAAATTAIVISKHKKHKTMLAEHTKTLTKKQAYITGGGLSAFASALYLVRDCGFTPENIHIFTNGTRDCGNNETGFICHRGKTISIKDSMNFFDLISDVDSLDIPDLTVCDEILNIYRANIYPRSVTLIDQDKNVIDSSKIKISKSHRNAILALMQSKRSQIQSASIFDVMDSDFFLSPFWKLISALYGFTEESSAYEFVNCIANMDNMLSGIIPNDFDRYEEIVNPLKEHLKKIGVDVRENAVVTDIDFENDNADSIHFTDGATRKTFYLNDGDICIMPTDEMADCESFGSFNEPAPKLYSKPFELWEKLAEKHPSFKSPDLFFDEFEGNMSEEFTITLSNKLLPELIDKVTCGALGRNGIIVLDDSNWKMTVCAVPSTYFKDQSEDITVLWGCAMRPNCDGDRSGKTMTECSGAEILYELVSCFNLDEVWDDIRETVVNVIPCHRRYGTSYLSPVNSKLEIIPTGIKNFAVSGDFAESDNDTVFSEEYIVSTARTASYKLMKTNRKMFESKPKSFREVKKSLKNLVK</sequence>
<dbReference type="Pfam" id="PF06100">
    <property type="entry name" value="MCRA"/>
    <property type="match status" value="1"/>
</dbReference>
<dbReference type="InterPro" id="IPR036188">
    <property type="entry name" value="FAD/NAD-bd_sf"/>
</dbReference>
<dbReference type="PANTHER" id="PTHR37417">
    <property type="entry name" value="67 KDA MYOSIN-CROSS-REACTIVE ANTIGEN FAMILY PROTEIN (AFU_ORTHOLOGUE AFUA_5G09970)"/>
    <property type="match status" value="1"/>
</dbReference>
<keyword evidence="1" id="KW-0472">Membrane</keyword>
<evidence type="ECO:0000256" key="1">
    <source>
        <dbReference type="SAM" id="Phobius"/>
    </source>
</evidence>
<feature type="transmembrane region" description="Helical" evidence="1">
    <location>
        <begin position="6"/>
        <end position="28"/>
    </location>
</feature>
<keyword evidence="1" id="KW-1133">Transmembrane helix</keyword>
<dbReference type="Proteomes" id="UP001198242">
    <property type="component" value="Unassembled WGS sequence"/>
</dbReference>
<organism evidence="2 3">
    <name type="scientific">Hominilimicola fabiformis</name>
    <dbReference type="NCBI Taxonomy" id="2885356"/>
    <lineage>
        <taxon>Bacteria</taxon>
        <taxon>Bacillati</taxon>
        <taxon>Bacillota</taxon>
        <taxon>Clostridia</taxon>
        <taxon>Eubacteriales</taxon>
        <taxon>Oscillospiraceae</taxon>
        <taxon>Hominilimicola</taxon>
    </lineage>
</organism>
<protein>
    <submittedName>
        <fullName evidence="2">Oleate hydratase</fullName>
    </submittedName>
</protein>
<dbReference type="GO" id="GO:0050151">
    <property type="term" value="F:oleate hydratase activity"/>
    <property type="evidence" value="ECO:0007669"/>
    <property type="project" value="InterPro"/>
</dbReference>
<comment type="caution">
    <text evidence="2">The sequence shown here is derived from an EMBL/GenBank/DDBJ whole genome shotgun (WGS) entry which is preliminary data.</text>
</comment>
<keyword evidence="1" id="KW-0812">Transmembrane</keyword>
<dbReference type="AlphaFoldDB" id="A0AAE3DZZ9"/>
<dbReference type="PANTHER" id="PTHR37417:SF2">
    <property type="entry name" value="67 KDA MYOSIN-CROSS-REACTIVE ANTIGEN FAMILY PROTEIN (AFU_ORTHOLOGUE AFUA_5G09970)"/>
    <property type="match status" value="1"/>
</dbReference>
<keyword evidence="3" id="KW-1185">Reference proteome</keyword>